<evidence type="ECO:0000313" key="1">
    <source>
        <dbReference type="EMBL" id="ORD96561.1"/>
    </source>
</evidence>
<dbReference type="AlphaFoldDB" id="A0A1X0Q9V3"/>
<dbReference type="Proteomes" id="UP000192356">
    <property type="component" value="Unassembled WGS sequence"/>
</dbReference>
<proteinExistence type="predicted"/>
<dbReference type="EMBL" id="LVKB01000078">
    <property type="protein sequence ID" value="ORD96561.1"/>
    <property type="molecule type" value="Genomic_DNA"/>
</dbReference>
<reference evidence="1 2" key="1">
    <citation type="journal article" date="2017" name="Environ. Microbiol.">
        <title>Decay of the glycolytic pathway and adaptation to intranuclear parasitism within Enterocytozoonidae microsporidia.</title>
        <authorList>
            <person name="Wiredu Boakye D."/>
            <person name="Jaroenlak P."/>
            <person name="Prachumwat A."/>
            <person name="Williams T.A."/>
            <person name="Bateman K.S."/>
            <person name="Itsathitphaisarn O."/>
            <person name="Sritunyalucksana K."/>
            <person name="Paszkiewicz K.H."/>
            <person name="Moore K.A."/>
            <person name="Stentiford G.D."/>
            <person name="Williams B.A."/>
        </authorList>
    </citation>
    <scope>NUCLEOTIDE SEQUENCE [LARGE SCALE GENOMIC DNA]</scope>
    <source>
        <strain evidence="1 2">GB1</strain>
    </source>
</reference>
<sequence length="82" mass="9787">MTKLMDKETKRSIYLKNNEIYNKKIEMFLKNPHKITLVLNKIISDFNNKFSVIELREKYNNLIKRFKKLKLESHKSGSGGVR</sequence>
<organism evidence="1 2">
    <name type="scientific">Hepatospora eriocheir</name>
    <dbReference type="NCBI Taxonomy" id="1081669"/>
    <lineage>
        <taxon>Eukaryota</taxon>
        <taxon>Fungi</taxon>
        <taxon>Fungi incertae sedis</taxon>
        <taxon>Microsporidia</taxon>
        <taxon>Hepatosporidae</taxon>
        <taxon>Hepatospora</taxon>
    </lineage>
</organism>
<gene>
    <name evidence="1" type="ORF">HERIO_1518</name>
</gene>
<protein>
    <submittedName>
        <fullName evidence="1">Uncharacterized protein</fullName>
    </submittedName>
</protein>
<evidence type="ECO:0000313" key="2">
    <source>
        <dbReference type="Proteomes" id="UP000192356"/>
    </source>
</evidence>
<comment type="caution">
    <text evidence="1">The sequence shown here is derived from an EMBL/GenBank/DDBJ whole genome shotgun (WGS) entry which is preliminary data.</text>
</comment>
<keyword evidence="2" id="KW-1185">Reference proteome</keyword>
<dbReference type="VEuPathDB" id="MicrosporidiaDB:A0H76_160"/>
<dbReference type="VEuPathDB" id="MicrosporidiaDB:HERIO_1518"/>
<accession>A0A1X0Q9V3</accession>
<name>A0A1X0Q9V3_9MICR</name>